<evidence type="ECO:0000313" key="2">
    <source>
        <dbReference type="EMBL" id="CAL1532420.1"/>
    </source>
</evidence>
<dbReference type="EMBL" id="CAXITT010000116">
    <property type="protein sequence ID" value="CAL1532420.1"/>
    <property type="molecule type" value="Genomic_DNA"/>
</dbReference>
<organism evidence="2 3">
    <name type="scientific">Lymnaea stagnalis</name>
    <name type="common">Great pond snail</name>
    <name type="synonym">Helix stagnalis</name>
    <dbReference type="NCBI Taxonomy" id="6523"/>
    <lineage>
        <taxon>Eukaryota</taxon>
        <taxon>Metazoa</taxon>
        <taxon>Spiralia</taxon>
        <taxon>Lophotrochozoa</taxon>
        <taxon>Mollusca</taxon>
        <taxon>Gastropoda</taxon>
        <taxon>Heterobranchia</taxon>
        <taxon>Euthyneura</taxon>
        <taxon>Panpulmonata</taxon>
        <taxon>Hygrophila</taxon>
        <taxon>Lymnaeoidea</taxon>
        <taxon>Lymnaeidae</taxon>
        <taxon>Lymnaea</taxon>
    </lineage>
</organism>
<sequence>DLPAEPRHRRHAITLQVPVLSDGTIRRHSINLPVPPVLESMDNLMPHQLDINIMVMGLESLTTTAGSEADQMSPANSSQGDQDTVGQRIPKSIIDILVTPPTSEI</sequence>
<proteinExistence type="predicted"/>
<accession>A0AAV2HIW4</accession>
<feature type="compositionally biased region" description="Polar residues" evidence="1">
    <location>
        <begin position="73"/>
        <end position="85"/>
    </location>
</feature>
<name>A0AAV2HIW4_LYMST</name>
<feature type="non-terminal residue" evidence="2">
    <location>
        <position position="1"/>
    </location>
</feature>
<feature type="region of interest" description="Disordered" evidence="1">
    <location>
        <begin position="64"/>
        <end position="91"/>
    </location>
</feature>
<dbReference type="Proteomes" id="UP001497497">
    <property type="component" value="Unassembled WGS sequence"/>
</dbReference>
<keyword evidence="3" id="KW-1185">Reference proteome</keyword>
<dbReference type="AlphaFoldDB" id="A0AAV2HIW4"/>
<protein>
    <submittedName>
        <fullName evidence="2">Uncharacterized protein</fullName>
    </submittedName>
</protein>
<evidence type="ECO:0000313" key="3">
    <source>
        <dbReference type="Proteomes" id="UP001497497"/>
    </source>
</evidence>
<evidence type="ECO:0000256" key="1">
    <source>
        <dbReference type="SAM" id="MobiDB-lite"/>
    </source>
</evidence>
<reference evidence="2 3" key="1">
    <citation type="submission" date="2024-04" db="EMBL/GenBank/DDBJ databases">
        <authorList>
            <consortium name="Genoscope - CEA"/>
            <person name="William W."/>
        </authorList>
    </citation>
    <scope>NUCLEOTIDE SEQUENCE [LARGE SCALE GENOMIC DNA]</scope>
</reference>
<comment type="caution">
    <text evidence="2">The sequence shown here is derived from an EMBL/GenBank/DDBJ whole genome shotgun (WGS) entry which is preliminary data.</text>
</comment>
<gene>
    <name evidence="2" type="ORF">GSLYS_00006499001</name>
</gene>